<keyword evidence="8" id="KW-0249">Electron transport</keyword>
<comment type="cofactor">
    <cofactor evidence="1">
        <name>[3Fe-4S] cluster</name>
        <dbReference type="ChEBI" id="CHEBI:21137"/>
    </cofactor>
</comment>
<evidence type="ECO:0000256" key="3">
    <source>
        <dbReference type="ARBA" id="ARBA00004196"/>
    </source>
</evidence>
<dbReference type="SUPFAM" id="SSF54862">
    <property type="entry name" value="4Fe-4S ferredoxins"/>
    <property type="match status" value="1"/>
</dbReference>
<feature type="domain" description="4Fe-4S ferredoxin-type" evidence="11">
    <location>
        <begin position="170"/>
        <end position="201"/>
    </location>
</feature>
<evidence type="ECO:0000256" key="8">
    <source>
        <dbReference type="ARBA" id="ARBA00022982"/>
    </source>
</evidence>
<feature type="domain" description="4Fe-4S ferredoxin-type" evidence="11">
    <location>
        <begin position="4"/>
        <end position="32"/>
    </location>
</feature>
<dbReference type="PROSITE" id="PS51379">
    <property type="entry name" value="4FE4S_FER_2"/>
    <property type="match status" value="2"/>
</dbReference>
<accession>X7Z2Z8</accession>
<dbReference type="GO" id="GO:0009061">
    <property type="term" value="P:anaerobic respiration"/>
    <property type="evidence" value="ECO:0007669"/>
    <property type="project" value="TreeGrafter"/>
</dbReference>
<dbReference type="GO" id="GO:0046872">
    <property type="term" value="F:metal ion binding"/>
    <property type="evidence" value="ECO:0007669"/>
    <property type="project" value="UniProtKB-KW"/>
</dbReference>
<evidence type="ECO:0000256" key="9">
    <source>
        <dbReference type="ARBA" id="ARBA00023004"/>
    </source>
</evidence>
<evidence type="ECO:0000259" key="11">
    <source>
        <dbReference type="PROSITE" id="PS51379"/>
    </source>
</evidence>
<dbReference type="Gene3D" id="3.30.70.20">
    <property type="match status" value="3"/>
</dbReference>
<reference evidence="12" key="1">
    <citation type="submission" date="2014-01" db="EMBL/GenBank/DDBJ databases">
        <authorList>
            <person name="Brown-Elliot B."/>
            <person name="Wallace R."/>
            <person name="Lenaerts A."/>
            <person name="Ordway D."/>
            <person name="DeGroote M.A."/>
            <person name="Parker T."/>
            <person name="Sizemore C."/>
            <person name="Tallon L.J."/>
            <person name="Sadzewicz L.K."/>
            <person name="Sengamalay N."/>
            <person name="Fraser C.M."/>
            <person name="Hine E."/>
            <person name="Shefchek K.A."/>
            <person name="Das S.P."/>
            <person name="Tettelin H."/>
        </authorList>
    </citation>
    <scope>NUCLEOTIDE SEQUENCE [LARGE SCALE GENOMIC DNA]</scope>
    <source>
        <strain evidence="12">4042</strain>
    </source>
</reference>
<dbReference type="GO" id="GO:0009055">
    <property type="term" value="F:electron transfer activity"/>
    <property type="evidence" value="ECO:0007669"/>
    <property type="project" value="TreeGrafter"/>
</dbReference>
<evidence type="ECO:0000256" key="7">
    <source>
        <dbReference type="ARBA" id="ARBA00022737"/>
    </source>
</evidence>
<evidence type="ECO:0000256" key="10">
    <source>
        <dbReference type="ARBA" id="ARBA00023014"/>
    </source>
</evidence>
<evidence type="ECO:0000256" key="1">
    <source>
        <dbReference type="ARBA" id="ARBA00001927"/>
    </source>
</evidence>
<evidence type="ECO:0000256" key="6">
    <source>
        <dbReference type="ARBA" id="ARBA00022723"/>
    </source>
</evidence>
<comment type="caution">
    <text evidence="12">The sequence shown here is derived from an EMBL/GenBank/DDBJ whole genome shotgun (WGS) entry which is preliminary data.</text>
</comment>
<evidence type="ECO:0000313" key="12">
    <source>
        <dbReference type="EMBL" id="EUA13812.1"/>
    </source>
</evidence>
<comment type="subcellular location">
    <subcellularLocation>
        <location evidence="3">Cell envelope</location>
    </subcellularLocation>
</comment>
<dbReference type="EMBL" id="JAOB01000081">
    <property type="protein sequence ID" value="EUA13812.1"/>
    <property type="molecule type" value="Genomic_DNA"/>
</dbReference>
<keyword evidence="6" id="KW-0479">Metal-binding</keyword>
<organism evidence="12">
    <name type="scientific">Mycobacterium xenopi 4042</name>
    <dbReference type="NCBI Taxonomy" id="1299334"/>
    <lineage>
        <taxon>Bacteria</taxon>
        <taxon>Bacillati</taxon>
        <taxon>Actinomycetota</taxon>
        <taxon>Actinomycetes</taxon>
        <taxon>Mycobacteriales</taxon>
        <taxon>Mycobacteriaceae</taxon>
        <taxon>Mycobacterium</taxon>
    </lineage>
</organism>
<keyword evidence="5" id="KW-0004">4Fe-4S</keyword>
<dbReference type="GO" id="GO:0051539">
    <property type="term" value="F:4 iron, 4 sulfur cluster binding"/>
    <property type="evidence" value="ECO:0007669"/>
    <property type="project" value="UniProtKB-KW"/>
</dbReference>
<evidence type="ECO:0000256" key="2">
    <source>
        <dbReference type="ARBA" id="ARBA00001966"/>
    </source>
</evidence>
<sequence length="269" mass="30171">MAHVAMVMNLDKCIGCHTCTVTCKQVWTNRPGTEYVYFNNVETKPGIGYPKRYEDQQQWHGGWTLDRKGRLQLKSGSRLRRLLSIFYNPDLPTIDDYGDPWTYDYQTVIDAPLGTPNPSAHSISALTGRDMTVKWGSNFDDDLAGAPELAVDDPDLAGLEDRVKMEFEQVFMFYLPRICEHCLNPSCVASCPSGAMYKRAEDGIVLVDQDRCRAGGSVCRAARIRRCISITAPARRKNARFAIRASSRPCRRSARRPVWAGCAIWAGAL</sequence>
<dbReference type="PANTHER" id="PTHR43518">
    <property type="entry name" value="NITRATE REDUCTASE BETA SUBUNIT"/>
    <property type="match status" value="1"/>
</dbReference>
<gene>
    <name evidence="12" type="ORF">I553_6931</name>
</gene>
<dbReference type="PATRIC" id="fig|1299334.3.peg.8700"/>
<proteinExistence type="predicted"/>
<keyword evidence="9" id="KW-0408">Iron</keyword>
<name>X7Z2Z8_MYCXE</name>
<dbReference type="Pfam" id="PF13247">
    <property type="entry name" value="Fer4_11"/>
    <property type="match status" value="1"/>
</dbReference>
<evidence type="ECO:0000256" key="5">
    <source>
        <dbReference type="ARBA" id="ARBA00022485"/>
    </source>
</evidence>
<protein>
    <submittedName>
        <fullName evidence="12">4Fe-4S dicluster domain protein</fullName>
    </submittedName>
</protein>
<keyword evidence="10" id="KW-0411">Iron-sulfur</keyword>
<keyword evidence="4" id="KW-0813">Transport</keyword>
<comment type="cofactor">
    <cofactor evidence="2">
        <name>[4Fe-4S] cluster</name>
        <dbReference type="ChEBI" id="CHEBI:49883"/>
    </cofactor>
</comment>
<keyword evidence="7" id="KW-0677">Repeat</keyword>
<dbReference type="PANTHER" id="PTHR43518:SF1">
    <property type="entry name" value="RESPIRATORY NITRATE REDUCTASE 1 BETA CHAIN"/>
    <property type="match status" value="1"/>
</dbReference>
<dbReference type="GO" id="GO:0016020">
    <property type="term" value="C:membrane"/>
    <property type="evidence" value="ECO:0007669"/>
    <property type="project" value="TreeGrafter"/>
</dbReference>
<dbReference type="InterPro" id="IPR017896">
    <property type="entry name" value="4Fe4S_Fe-S-bd"/>
</dbReference>
<dbReference type="AlphaFoldDB" id="X7Z2Z8"/>
<dbReference type="FunFam" id="3.30.70.20:FF:000010">
    <property type="entry name" value="Respiratory nitrate reductase beta subunit"/>
    <property type="match status" value="1"/>
</dbReference>
<dbReference type="GO" id="GO:0030313">
    <property type="term" value="C:cell envelope"/>
    <property type="evidence" value="ECO:0007669"/>
    <property type="project" value="UniProtKB-SubCell"/>
</dbReference>
<evidence type="ECO:0000256" key="4">
    <source>
        <dbReference type="ARBA" id="ARBA00022448"/>
    </source>
</evidence>